<keyword evidence="4" id="KW-1185">Reference proteome</keyword>
<evidence type="ECO:0000259" key="2">
    <source>
        <dbReference type="Pfam" id="PF01397"/>
    </source>
</evidence>
<evidence type="ECO:0000313" key="4">
    <source>
        <dbReference type="Proteomes" id="UP000631114"/>
    </source>
</evidence>
<dbReference type="OrthoDB" id="1877784at2759"/>
<gene>
    <name evidence="3" type="ORF">IFM89_033630</name>
</gene>
<dbReference type="EMBL" id="JADFTS010000006">
    <property type="protein sequence ID" value="KAF9603003.1"/>
    <property type="molecule type" value="Genomic_DNA"/>
</dbReference>
<comment type="caution">
    <text evidence="3">The sequence shown here is derived from an EMBL/GenBank/DDBJ whole genome shotgun (WGS) entry which is preliminary data.</text>
</comment>
<dbReference type="InterPro" id="IPR008930">
    <property type="entry name" value="Terpenoid_cyclase/PrenylTrfase"/>
</dbReference>
<dbReference type="InterPro" id="IPR050148">
    <property type="entry name" value="Terpene_synthase-like"/>
</dbReference>
<reference evidence="3 4" key="1">
    <citation type="submission" date="2020-10" db="EMBL/GenBank/DDBJ databases">
        <title>The Coptis chinensis genome and diversification of protoberbering-type alkaloids.</title>
        <authorList>
            <person name="Wang B."/>
            <person name="Shu S."/>
            <person name="Song C."/>
            <person name="Liu Y."/>
        </authorList>
    </citation>
    <scope>NUCLEOTIDE SEQUENCE [LARGE SCALE GENOMIC DNA]</scope>
    <source>
        <strain evidence="3">HL-2020</strain>
        <tissue evidence="3">Leaf</tissue>
    </source>
</reference>
<dbReference type="GO" id="GO:0010333">
    <property type="term" value="F:terpene synthase activity"/>
    <property type="evidence" value="ECO:0007669"/>
    <property type="project" value="InterPro"/>
</dbReference>
<dbReference type="PANTHER" id="PTHR31225">
    <property type="entry name" value="OS04G0344100 PROTEIN-RELATED"/>
    <property type="match status" value="1"/>
</dbReference>
<accession>A0A835HRP3</accession>
<evidence type="ECO:0000313" key="3">
    <source>
        <dbReference type="EMBL" id="KAF9603003.1"/>
    </source>
</evidence>
<dbReference type="Proteomes" id="UP000631114">
    <property type="component" value="Unassembled WGS sequence"/>
</dbReference>
<name>A0A835HRP3_9MAGN</name>
<dbReference type="GO" id="GO:0016114">
    <property type="term" value="P:terpenoid biosynthetic process"/>
    <property type="evidence" value="ECO:0007669"/>
    <property type="project" value="InterPro"/>
</dbReference>
<dbReference type="Pfam" id="PF01397">
    <property type="entry name" value="Terpene_synth"/>
    <property type="match status" value="1"/>
</dbReference>
<keyword evidence="1" id="KW-0460">Magnesium</keyword>
<evidence type="ECO:0000256" key="1">
    <source>
        <dbReference type="ARBA" id="ARBA00022842"/>
    </source>
</evidence>
<organism evidence="3 4">
    <name type="scientific">Coptis chinensis</name>
    <dbReference type="NCBI Taxonomy" id="261450"/>
    <lineage>
        <taxon>Eukaryota</taxon>
        <taxon>Viridiplantae</taxon>
        <taxon>Streptophyta</taxon>
        <taxon>Embryophyta</taxon>
        <taxon>Tracheophyta</taxon>
        <taxon>Spermatophyta</taxon>
        <taxon>Magnoliopsida</taxon>
        <taxon>Ranunculales</taxon>
        <taxon>Ranunculaceae</taxon>
        <taxon>Coptidoideae</taxon>
        <taxon>Coptis</taxon>
    </lineage>
</organism>
<dbReference type="AlphaFoldDB" id="A0A835HRP3"/>
<proteinExistence type="predicted"/>
<dbReference type="InterPro" id="IPR001906">
    <property type="entry name" value="Terpene_synth_N"/>
</dbReference>
<dbReference type="Gene3D" id="1.50.10.130">
    <property type="entry name" value="Terpene synthase, N-terminal domain"/>
    <property type="match status" value="1"/>
</dbReference>
<protein>
    <recommendedName>
        <fullName evidence="2">Terpene synthase N-terminal domain-containing protein</fullName>
    </recommendedName>
</protein>
<sequence length="119" mass="13557">MWESEAKKLKENVRYTIFNNSGAVGVLYRLEMIDNLCRMGLSYHFEEEIKNFLGGIAMSKSSLGSDQEDLHAVSLYFRLLRQYGYKISQGIPMDQHMRPIMPLAILTMDAEYVGNAANA</sequence>
<dbReference type="PANTHER" id="PTHR31225:SF9">
    <property type="entry name" value="TERPENE SYNTHASE 10"/>
    <property type="match status" value="1"/>
</dbReference>
<feature type="domain" description="Terpene synthase N-terminal" evidence="2">
    <location>
        <begin position="3"/>
        <end position="89"/>
    </location>
</feature>
<dbReference type="InterPro" id="IPR036965">
    <property type="entry name" value="Terpene_synth_N_sf"/>
</dbReference>
<dbReference type="SUPFAM" id="SSF48239">
    <property type="entry name" value="Terpenoid cyclases/Protein prenyltransferases"/>
    <property type="match status" value="1"/>
</dbReference>